<evidence type="ECO:0000256" key="1">
    <source>
        <dbReference type="SAM" id="Coils"/>
    </source>
</evidence>
<evidence type="ECO:0000313" key="2">
    <source>
        <dbReference type="EMBL" id="ORD94468.1"/>
    </source>
</evidence>
<comment type="caution">
    <text evidence="2">The sequence shown here is derived from an EMBL/GenBank/DDBJ whole genome shotgun (WGS) entry which is preliminary data.</text>
</comment>
<accession>A0A1Y1S8U0</accession>
<protein>
    <submittedName>
        <fullName evidence="2">Uncharacterized protein</fullName>
    </submittedName>
</protein>
<keyword evidence="1" id="KW-0175">Coiled coil</keyword>
<proteinExistence type="predicted"/>
<keyword evidence="3" id="KW-1185">Reference proteome</keyword>
<name>A0A1Y1S8U0_9MICR</name>
<evidence type="ECO:0000313" key="3">
    <source>
        <dbReference type="Proteomes" id="UP000192639"/>
    </source>
</evidence>
<dbReference type="AlphaFoldDB" id="A0A1Y1S8U0"/>
<feature type="coiled-coil region" evidence="1">
    <location>
        <begin position="27"/>
        <end position="54"/>
    </location>
</feature>
<dbReference type="Proteomes" id="UP000192639">
    <property type="component" value="Unassembled WGS sequence"/>
</dbReference>
<reference evidence="2 3" key="1">
    <citation type="journal article" date="2017" name="Environ. Microbiol.">
        <title>Decay of the glycolytic pathway and adaptation to intranuclear parasitism within Enterocytozoonidae microsporidia.</title>
        <authorList>
            <person name="Wiredu Boakye D."/>
            <person name="Jaroenlak P."/>
            <person name="Prachumwat A."/>
            <person name="Williams T.A."/>
            <person name="Bateman K.S."/>
            <person name="Itsathitphaisarn O."/>
            <person name="Sritunyalucksana K."/>
            <person name="Paszkiewicz K.H."/>
            <person name="Moore K.A."/>
            <person name="Stentiford G.D."/>
            <person name="Williams B.A."/>
        </authorList>
    </citation>
    <scope>NUCLEOTIDE SEQUENCE [LARGE SCALE GENOMIC DNA]</scope>
    <source>
        <strain evidence="2 3">GB1</strain>
    </source>
</reference>
<organism evidence="2 3">
    <name type="scientific">Enterospora canceri</name>
    <dbReference type="NCBI Taxonomy" id="1081671"/>
    <lineage>
        <taxon>Eukaryota</taxon>
        <taxon>Fungi</taxon>
        <taxon>Fungi incertae sedis</taxon>
        <taxon>Microsporidia</taxon>
        <taxon>Enterocytozoonidae</taxon>
        <taxon>Enterospora</taxon>
    </lineage>
</organism>
<dbReference type="VEuPathDB" id="MicrosporidiaDB:ECANGB1_679"/>
<gene>
    <name evidence="2" type="ORF">ECANGB1_679</name>
</gene>
<sequence length="251" mass="30080">MFICLINISYVCASFMGLKLQEISEHHTETIKKIDSVEKEIRSLLRQIEEDEFEEHNREQRVKELNEFIEELKELEGCCQDKAIIKTAIDESISEREIEKGQRVKSFDFYNTKLRLEKYDLEKWMKQKRALLKIQKKEEAIKFLVKLIGIEFGSLEFSECMKMKCDLISYRSVLQDDHILLTDMQQNKEDNLNKWYKCDLMSDFFLYFFKTVEITILQKEYDQIIAFMNTKETNLEKVMEIVLDEIQETDV</sequence>
<dbReference type="EMBL" id="LWDP01000019">
    <property type="protein sequence ID" value="ORD94468.1"/>
    <property type="molecule type" value="Genomic_DNA"/>
</dbReference>